<keyword evidence="3" id="KW-1185">Reference proteome</keyword>
<dbReference type="Proteomes" id="UP001589887">
    <property type="component" value="Unassembled WGS sequence"/>
</dbReference>
<protein>
    <recommendedName>
        <fullName evidence="1">Pepco domain-containing protein</fullName>
    </recommendedName>
</protein>
<dbReference type="EMBL" id="JBHMQV010000009">
    <property type="protein sequence ID" value="MFC0844160.1"/>
    <property type="molecule type" value="Genomic_DNA"/>
</dbReference>
<dbReference type="InterPro" id="IPR056947">
    <property type="entry name" value="Pepco_dom"/>
</dbReference>
<sequence>MSDPRNAGVPVITVDYGVDDGEKSFLSRTRTAVTQVTRISSDTLAQNVATLCQYVGGVFEQASTASDTLELTGLEVHVQVTAKGEVRLVGATSAEVNGGMKLIFQRRAGGSV</sequence>
<evidence type="ECO:0000313" key="3">
    <source>
        <dbReference type="Proteomes" id="UP001589887"/>
    </source>
</evidence>
<gene>
    <name evidence="2" type="ORF">ACFH04_10620</name>
</gene>
<accession>A0ABV6TI44</accession>
<organism evidence="2 3">
    <name type="scientific">Streptomyces noboritoensis</name>
    <dbReference type="NCBI Taxonomy" id="67337"/>
    <lineage>
        <taxon>Bacteria</taxon>
        <taxon>Bacillati</taxon>
        <taxon>Actinomycetota</taxon>
        <taxon>Actinomycetes</taxon>
        <taxon>Kitasatosporales</taxon>
        <taxon>Streptomycetaceae</taxon>
        <taxon>Streptomyces</taxon>
    </lineage>
</organism>
<comment type="caution">
    <text evidence="2">The sequence shown here is derived from an EMBL/GenBank/DDBJ whole genome shotgun (WGS) entry which is preliminary data.</text>
</comment>
<dbReference type="RefSeq" id="WP_190087751.1">
    <property type="nucleotide sequence ID" value="NZ_JBHMQV010000009.1"/>
</dbReference>
<evidence type="ECO:0000313" key="2">
    <source>
        <dbReference type="EMBL" id="MFC0844160.1"/>
    </source>
</evidence>
<dbReference type="Pfam" id="PF24393">
    <property type="entry name" value="Pepco"/>
    <property type="match status" value="1"/>
</dbReference>
<evidence type="ECO:0000259" key="1">
    <source>
        <dbReference type="Pfam" id="PF24393"/>
    </source>
</evidence>
<proteinExistence type="predicted"/>
<name>A0ABV6TI44_9ACTN</name>
<reference evidence="2 3" key="1">
    <citation type="submission" date="2024-09" db="EMBL/GenBank/DDBJ databases">
        <authorList>
            <person name="Sun Q."/>
            <person name="Mori K."/>
        </authorList>
    </citation>
    <scope>NUCLEOTIDE SEQUENCE [LARGE SCALE GENOMIC DNA]</scope>
    <source>
        <strain evidence="2 3">JCM 4557</strain>
    </source>
</reference>
<feature type="domain" description="Pepco" evidence="1">
    <location>
        <begin position="17"/>
        <end position="106"/>
    </location>
</feature>